<evidence type="ECO:0000256" key="7">
    <source>
        <dbReference type="ARBA" id="ARBA00022982"/>
    </source>
</evidence>
<dbReference type="PANTHER" id="PTHR11972:SF79">
    <property type="entry name" value="FERRIC REDUCTION OXIDASE 4-RELATED"/>
    <property type="match status" value="1"/>
</dbReference>
<comment type="catalytic activity">
    <reaction evidence="13">
        <text>2 a Fe(II)-siderophore + NAD(+) + H(+) = 2 a Fe(III)-siderophore + NADH</text>
        <dbReference type="Rhea" id="RHEA:15061"/>
        <dbReference type="Rhea" id="RHEA-COMP:11342"/>
        <dbReference type="Rhea" id="RHEA-COMP:11344"/>
        <dbReference type="ChEBI" id="CHEBI:15378"/>
        <dbReference type="ChEBI" id="CHEBI:29033"/>
        <dbReference type="ChEBI" id="CHEBI:29034"/>
        <dbReference type="ChEBI" id="CHEBI:57540"/>
        <dbReference type="ChEBI" id="CHEBI:57945"/>
        <dbReference type="EC" id="1.16.1.7"/>
    </reaction>
</comment>
<dbReference type="Proteomes" id="UP000326939">
    <property type="component" value="Chromosome 17"/>
</dbReference>
<dbReference type="PANTHER" id="PTHR11972">
    <property type="entry name" value="NADPH OXIDASE"/>
    <property type="match status" value="1"/>
</dbReference>
<keyword evidence="7" id="KW-0249">Electron transport</keyword>
<feature type="transmembrane region" description="Helical" evidence="15">
    <location>
        <begin position="538"/>
        <end position="564"/>
    </location>
</feature>
<dbReference type="EMBL" id="VDCV01000017">
    <property type="protein sequence ID" value="KAB5516822.1"/>
    <property type="molecule type" value="Genomic_DNA"/>
</dbReference>
<dbReference type="Pfam" id="PF01794">
    <property type="entry name" value="Ferric_reduct"/>
    <property type="match status" value="1"/>
</dbReference>
<comment type="cofactor">
    <cofactor evidence="1">
        <name>FAD</name>
        <dbReference type="ChEBI" id="CHEBI:57692"/>
    </cofactor>
</comment>
<dbReference type="CDD" id="cd06186">
    <property type="entry name" value="NOX_Duox_like_FAD_NADP"/>
    <property type="match status" value="1"/>
</dbReference>
<evidence type="ECO:0000256" key="9">
    <source>
        <dbReference type="ARBA" id="ARBA00023002"/>
    </source>
</evidence>
<evidence type="ECO:0000313" key="18">
    <source>
        <dbReference type="Proteomes" id="UP000326939"/>
    </source>
</evidence>
<protein>
    <recommendedName>
        <fullName evidence="14">ferric-chelate reductase (NADH)</fullName>
        <ecNumber evidence="14">1.16.1.7</ecNumber>
    </recommendedName>
</protein>
<dbReference type="GO" id="GO:0005886">
    <property type="term" value="C:plasma membrane"/>
    <property type="evidence" value="ECO:0007669"/>
    <property type="project" value="TreeGrafter"/>
</dbReference>
<dbReference type="Pfam" id="PF08022">
    <property type="entry name" value="FAD_binding_8"/>
    <property type="match status" value="1"/>
</dbReference>
<feature type="transmembrane region" description="Helical" evidence="15">
    <location>
        <begin position="7"/>
        <end position="25"/>
    </location>
</feature>
<evidence type="ECO:0000256" key="12">
    <source>
        <dbReference type="ARBA" id="ARBA00023136"/>
    </source>
</evidence>
<feature type="transmembrane region" description="Helical" evidence="15">
    <location>
        <begin position="171"/>
        <end position="194"/>
    </location>
</feature>
<organism evidence="17 18">
    <name type="scientific">Salix brachista</name>
    <dbReference type="NCBI Taxonomy" id="2182728"/>
    <lineage>
        <taxon>Eukaryota</taxon>
        <taxon>Viridiplantae</taxon>
        <taxon>Streptophyta</taxon>
        <taxon>Embryophyta</taxon>
        <taxon>Tracheophyta</taxon>
        <taxon>Spermatophyta</taxon>
        <taxon>Magnoliopsida</taxon>
        <taxon>eudicotyledons</taxon>
        <taxon>Gunneridae</taxon>
        <taxon>Pentapetalae</taxon>
        <taxon>rosids</taxon>
        <taxon>fabids</taxon>
        <taxon>Malpighiales</taxon>
        <taxon>Salicaceae</taxon>
        <taxon>Saliceae</taxon>
        <taxon>Salix</taxon>
    </lineage>
</organism>
<dbReference type="SFLD" id="SFLDG01168">
    <property type="entry name" value="Ferric_reductase_subgroup_(FRE"/>
    <property type="match status" value="1"/>
</dbReference>
<keyword evidence="5 15" id="KW-0812">Transmembrane</keyword>
<sequence length="708" mass="80533">MGSMTVFRLIFLVVFLGWLMIWVMLPTKVYKNAWTPKLNDKLNSTYFEEQGTNLLLFSFPVMFIAAFGCVYLHLQKNLRKPHSRGLFFLPSPLHVLTSNRRLSFLRRPALVMAPLGIVTAVELAFAAMFIALLIWSLANYLYISFGHLHMHKQGEKVWQAKFRSVSLRLGYIGNICMAFLFFPVTRGSSILPLVGLTSESSIKFHIWLGHLSMILFAAHTVGFIIYWAMTNQMVLMLEWSKTYVSNVAGEIATVLALAMWVTSSYRIRRKMFEVFFYTHQLYILYVVFYVLHVGAAYFCMILPGIFLFIIDRYLRFLQSQRRARLESARLLPCGSIELTFSKSPGLYYNPTSILFLNVPGISKLQWHPFTITSNCNMEQDKLSVVVKRLGSWSQKLYQQISSSVDRLEVSVEGPYGPTSSHFLRHDLLVLVSGGSGITPFISIIREIIVESTKPDCQVPRVLLVCAFKNSADLAILDLLLPVNAAPSNTPQMQLQIEAYITREGELPTEDNLKLLQTIWFKPNQLDSPINASLGNSNWLWLGAIIVSSFVMFLLILGIVTRYYIYPIDHQNNGETYHYSYYVLWDMFLLCACIFIASNAAVFLFRKKENAVEGKQIQNLEVPPPTTSPGSWFQNSNGELESQPHQSLVQATKVHFGARPDLKRILFDCKASDVGVLACGPRKMRHEVAKICSSGLSDNLHFESISFNW</sequence>
<gene>
    <name evidence="17" type="ORF">DKX38_027470</name>
</gene>
<dbReference type="SUPFAM" id="SSF52343">
    <property type="entry name" value="Ferredoxin reductase-like, C-terminal NADP-linked domain"/>
    <property type="match status" value="1"/>
</dbReference>
<keyword evidence="9" id="KW-0560">Oxidoreductase</keyword>
<dbReference type="InterPro" id="IPR013112">
    <property type="entry name" value="FAD-bd_8"/>
</dbReference>
<evidence type="ECO:0000256" key="4">
    <source>
        <dbReference type="ARBA" id="ARBA00022448"/>
    </source>
</evidence>
<keyword evidence="8 15" id="KW-1133">Transmembrane helix</keyword>
<feature type="domain" description="FAD-binding FR-type" evidence="16">
    <location>
        <begin position="318"/>
        <end position="421"/>
    </location>
</feature>
<dbReference type="EC" id="1.16.1.7" evidence="14"/>
<evidence type="ECO:0000313" key="17">
    <source>
        <dbReference type="EMBL" id="KAB5516822.1"/>
    </source>
</evidence>
<feature type="transmembrane region" description="Helical" evidence="15">
    <location>
        <begin position="54"/>
        <end position="74"/>
    </location>
</feature>
<name>A0A5N5JCY0_9ROSI</name>
<feature type="transmembrane region" description="Helical" evidence="15">
    <location>
        <begin position="584"/>
        <end position="604"/>
    </location>
</feature>
<dbReference type="GO" id="GO:0006811">
    <property type="term" value="P:monoatomic ion transport"/>
    <property type="evidence" value="ECO:0007669"/>
    <property type="project" value="UniProtKB-KW"/>
</dbReference>
<dbReference type="SFLD" id="SFLDS00052">
    <property type="entry name" value="Ferric_Reductase_Domain"/>
    <property type="match status" value="1"/>
</dbReference>
<dbReference type="Gene3D" id="3.40.50.80">
    <property type="entry name" value="Nucleotide-binding domain of ferredoxin-NADP reductase (FNR) module"/>
    <property type="match status" value="2"/>
</dbReference>
<keyword evidence="10" id="KW-0408">Iron</keyword>
<evidence type="ECO:0000256" key="6">
    <source>
        <dbReference type="ARBA" id="ARBA00022723"/>
    </source>
</evidence>
<evidence type="ECO:0000256" key="15">
    <source>
        <dbReference type="SAM" id="Phobius"/>
    </source>
</evidence>
<comment type="caution">
    <text evidence="17">The sequence shown here is derived from an EMBL/GenBank/DDBJ whole genome shotgun (WGS) entry which is preliminary data.</text>
</comment>
<dbReference type="Pfam" id="PF08030">
    <property type="entry name" value="NAD_binding_6"/>
    <property type="match status" value="1"/>
</dbReference>
<evidence type="ECO:0000256" key="11">
    <source>
        <dbReference type="ARBA" id="ARBA00023065"/>
    </source>
</evidence>
<dbReference type="FunFam" id="3.40.50.80:FF:000039">
    <property type="entry name" value="Ferric reduction oxidase 3"/>
    <property type="match status" value="1"/>
</dbReference>
<evidence type="ECO:0000256" key="10">
    <source>
        <dbReference type="ARBA" id="ARBA00023004"/>
    </source>
</evidence>
<feature type="transmembrane region" description="Helical" evidence="15">
    <location>
        <begin position="109"/>
        <end position="138"/>
    </location>
</feature>
<evidence type="ECO:0000256" key="8">
    <source>
        <dbReference type="ARBA" id="ARBA00022989"/>
    </source>
</evidence>
<dbReference type="InterPro" id="IPR013121">
    <property type="entry name" value="Fe_red_NAD-bd_6"/>
</dbReference>
<dbReference type="InterPro" id="IPR039261">
    <property type="entry name" value="FNR_nucleotide-bd"/>
</dbReference>
<dbReference type="GO" id="GO:0140618">
    <property type="term" value="F:ferric-chelate reductase (NADH) activity"/>
    <property type="evidence" value="ECO:0007669"/>
    <property type="project" value="UniProtKB-EC"/>
</dbReference>
<evidence type="ECO:0000259" key="16">
    <source>
        <dbReference type="PROSITE" id="PS51384"/>
    </source>
</evidence>
<dbReference type="GO" id="GO:0046872">
    <property type="term" value="F:metal ion binding"/>
    <property type="evidence" value="ECO:0007669"/>
    <property type="project" value="UniProtKB-KW"/>
</dbReference>
<evidence type="ECO:0000256" key="14">
    <source>
        <dbReference type="ARBA" id="ARBA00066905"/>
    </source>
</evidence>
<reference evidence="18" key="1">
    <citation type="journal article" date="2019" name="Gigascience">
        <title>De novo genome assembly of the endangered Acer yangbiense, a plant species with extremely small populations endemic to Yunnan Province, China.</title>
        <authorList>
            <person name="Yang J."/>
            <person name="Wariss H.M."/>
            <person name="Tao L."/>
            <person name="Zhang R."/>
            <person name="Yun Q."/>
            <person name="Hollingsworth P."/>
            <person name="Dao Z."/>
            <person name="Luo G."/>
            <person name="Guo H."/>
            <person name="Ma Y."/>
            <person name="Sun W."/>
        </authorList>
    </citation>
    <scope>NUCLEOTIDE SEQUENCE [LARGE SCALE GENOMIC DNA]</scope>
    <source>
        <strain evidence="18">cv. br00</strain>
    </source>
</reference>
<feature type="transmembrane region" description="Helical" evidence="15">
    <location>
        <begin position="206"/>
        <end position="228"/>
    </location>
</feature>
<keyword evidence="12 15" id="KW-0472">Membrane</keyword>
<accession>A0A5N5JCY0</accession>
<dbReference type="PROSITE" id="PS51384">
    <property type="entry name" value="FAD_FR"/>
    <property type="match status" value="1"/>
</dbReference>
<comment type="subcellular location">
    <subcellularLocation>
        <location evidence="2">Membrane</location>
        <topology evidence="2">Multi-pass membrane protein</topology>
    </subcellularLocation>
</comment>
<keyword evidence="18" id="KW-1185">Reference proteome</keyword>
<keyword evidence="4" id="KW-0813">Transport</keyword>
<dbReference type="InterPro" id="IPR017927">
    <property type="entry name" value="FAD-bd_FR_type"/>
</dbReference>
<comment type="similarity">
    <text evidence="3">Belongs to the ferric reductase (FRE) family.</text>
</comment>
<dbReference type="InterPro" id="IPR013130">
    <property type="entry name" value="Fe3_Rdtase_TM_dom"/>
</dbReference>
<evidence type="ECO:0000256" key="3">
    <source>
        <dbReference type="ARBA" id="ARBA00006278"/>
    </source>
</evidence>
<keyword evidence="11" id="KW-0406">Ion transport</keyword>
<evidence type="ECO:0000256" key="5">
    <source>
        <dbReference type="ARBA" id="ARBA00022692"/>
    </source>
</evidence>
<dbReference type="AlphaFoldDB" id="A0A5N5JCY0"/>
<keyword evidence="6" id="KW-0479">Metal-binding</keyword>
<evidence type="ECO:0000256" key="2">
    <source>
        <dbReference type="ARBA" id="ARBA00004141"/>
    </source>
</evidence>
<proteinExistence type="inferred from homology"/>
<feature type="transmembrane region" description="Helical" evidence="15">
    <location>
        <begin position="243"/>
        <end position="262"/>
    </location>
</feature>
<feature type="transmembrane region" description="Helical" evidence="15">
    <location>
        <begin position="297"/>
        <end position="314"/>
    </location>
</feature>
<evidence type="ECO:0000256" key="1">
    <source>
        <dbReference type="ARBA" id="ARBA00001974"/>
    </source>
</evidence>
<dbReference type="InterPro" id="IPR050369">
    <property type="entry name" value="RBOH/FRE"/>
</dbReference>
<evidence type="ECO:0000256" key="13">
    <source>
        <dbReference type="ARBA" id="ARBA00050970"/>
    </source>
</evidence>